<reference evidence="10 11" key="1">
    <citation type="journal article" date="2017" name="Front. Genet.">
        <title>Draft sequencing of the heterozygous diploid genome of Satsuma (Citrus unshiu Marc.) using a hybrid assembly approach.</title>
        <authorList>
            <person name="Shimizu T."/>
            <person name="Tanizawa Y."/>
            <person name="Mochizuki T."/>
            <person name="Nagasaki H."/>
            <person name="Yoshioka T."/>
            <person name="Toyoda A."/>
            <person name="Fujiyama A."/>
            <person name="Kaminuma E."/>
            <person name="Nakamura Y."/>
        </authorList>
    </citation>
    <scope>NUCLEOTIDE SEQUENCE [LARGE SCALE GENOMIC DNA]</scope>
    <source>
        <strain evidence="11">cv. Miyagawa wase</strain>
    </source>
</reference>
<dbReference type="PANTHER" id="PTHR24186">
    <property type="entry name" value="PROTEIN PHOSPHATASE 1 REGULATORY SUBUNIT"/>
    <property type="match status" value="1"/>
</dbReference>
<dbReference type="Pfam" id="PF13962">
    <property type="entry name" value="PGG"/>
    <property type="match status" value="1"/>
</dbReference>
<feature type="repeat" description="ANK" evidence="7">
    <location>
        <begin position="69"/>
        <end position="91"/>
    </location>
</feature>
<evidence type="ECO:0000313" key="10">
    <source>
        <dbReference type="EMBL" id="GAY53325.1"/>
    </source>
</evidence>
<sequence length="387" mass="43699">METFHFTFAASYGDLKGVCYLLEVNGYSSLKKNKETLYLIHLACKNGHLNVIVELLKEWRCPSLFVTDNGCNILHFAAKNGHANMVKAIIEIPETNMTMDEVVNKMDEDGNMPLHLASLHGHSQVVYALLRYCGSNPYLKNKQSMTTYKMALREYYMQTSIAEKQEKSMKEKTLSIFLVMTRILKGETMPFLNPLLVGKLSEKEVQDFRKTLLVVAVLILGIAYSASEKMPSLDDAGSSNSGGTFSIQKLKTMIKQFLVFDNVGMNSATIAVLILLWVQIVKHSSTFKMVLVASVLVCLSIFSMSITFYYSEAIHVKKGSTSSPAIKFLAPLFMPIQAVLLFLLSISAFKLNHVLGLGQLHWYYFSLWVVFEHKKLKTGRLKWWKNG</sequence>
<protein>
    <recommendedName>
        <fullName evidence="9">PGG domain-containing protein</fullName>
    </recommendedName>
</protein>
<evidence type="ECO:0000256" key="8">
    <source>
        <dbReference type="SAM" id="Phobius"/>
    </source>
</evidence>
<evidence type="ECO:0000256" key="2">
    <source>
        <dbReference type="ARBA" id="ARBA00022692"/>
    </source>
</evidence>
<dbReference type="STRING" id="55188.A0A2H5PMJ1"/>
<dbReference type="GO" id="GO:0005886">
    <property type="term" value="C:plasma membrane"/>
    <property type="evidence" value="ECO:0007669"/>
    <property type="project" value="TreeGrafter"/>
</dbReference>
<keyword evidence="6 8" id="KW-0472">Membrane</keyword>
<evidence type="ECO:0000259" key="9">
    <source>
        <dbReference type="Pfam" id="PF13962"/>
    </source>
</evidence>
<dbReference type="PROSITE" id="PS50088">
    <property type="entry name" value="ANK_REPEAT"/>
    <property type="match status" value="2"/>
</dbReference>
<feature type="domain" description="PGG" evidence="9">
    <location>
        <begin position="203"/>
        <end position="311"/>
    </location>
</feature>
<dbReference type="EMBL" id="BDQV01000090">
    <property type="protein sequence ID" value="GAY53325.1"/>
    <property type="molecule type" value="Genomic_DNA"/>
</dbReference>
<comment type="subcellular location">
    <subcellularLocation>
        <location evidence="1">Membrane</location>
        <topology evidence="1">Multi-pass membrane protein</topology>
    </subcellularLocation>
</comment>
<keyword evidence="4 8" id="KW-1133">Transmembrane helix</keyword>
<dbReference type="InterPro" id="IPR002110">
    <property type="entry name" value="Ankyrin_rpt"/>
</dbReference>
<evidence type="ECO:0000313" key="11">
    <source>
        <dbReference type="Proteomes" id="UP000236630"/>
    </source>
</evidence>
<evidence type="ECO:0000256" key="5">
    <source>
        <dbReference type="ARBA" id="ARBA00023043"/>
    </source>
</evidence>
<dbReference type="Proteomes" id="UP000236630">
    <property type="component" value="Unassembled WGS sequence"/>
</dbReference>
<evidence type="ECO:0000256" key="4">
    <source>
        <dbReference type="ARBA" id="ARBA00022989"/>
    </source>
</evidence>
<dbReference type="InterPro" id="IPR036770">
    <property type="entry name" value="Ankyrin_rpt-contain_sf"/>
</dbReference>
<feature type="transmembrane region" description="Helical" evidence="8">
    <location>
        <begin position="257"/>
        <end position="280"/>
    </location>
</feature>
<evidence type="ECO:0000256" key="7">
    <source>
        <dbReference type="PROSITE-ProRule" id="PRU00023"/>
    </source>
</evidence>
<dbReference type="PROSITE" id="PS50297">
    <property type="entry name" value="ANK_REP_REGION"/>
    <property type="match status" value="2"/>
</dbReference>
<feature type="transmembrane region" description="Helical" evidence="8">
    <location>
        <begin position="328"/>
        <end position="348"/>
    </location>
</feature>
<organism evidence="10 11">
    <name type="scientific">Citrus unshiu</name>
    <name type="common">Satsuma mandarin</name>
    <name type="synonym">Citrus nobilis var. unshiu</name>
    <dbReference type="NCBI Taxonomy" id="55188"/>
    <lineage>
        <taxon>Eukaryota</taxon>
        <taxon>Viridiplantae</taxon>
        <taxon>Streptophyta</taxon>
        <taxon>Embryophyta</taxon>
        <taxon>Tracheophyta</taxon>
        <taxon>Spermatophyta</taxon>
        <taxon>Magnoliopsida</taxon>
        <taxon>eudicotyledons</taxon>
        <taxon>Gunneridae</taxon>
        <taxon>Pentapetalae</taxon>
        <taxon>rosids</taxon>
        <taxon>malvids</taxon>
        <taxon>Sapindales</taxon>
        <taxon>Rutaceae</taxon>
        <taxon>Aurantioideae</taxon>
        <taxon>Citrus</taxon>
    </lineage>
</organism>
<evidence type="ECO:0000256" key="6">
    <source>
        <dbReference type="ARBA" id="ARBA00023136"/>
    </source>
</evidence>
<keyword evidence="2 8" id="KW-0812">Transmembrane</keyword>
<dbReference type="AlphaFoldDB" id="A0A2H5PMJ1"/>
<dbReference type="Pfam" id="PF12796">
    <property type="entry name" value="Ank_2"/>
    <property type="match status" value="1"/>
</dbReference>
<feature type="transmembrane region" description="Helical" evidence="8">
    <location>
        <begin position="286"/>
        <end position="308"/>
    </location>
</feature>
<dbReference type="InterPro" id="IPR026961">
    <property type="entry name" value="PGG_dom"/>
</dbReference>
<name>A0A2H5PMJ1_CITUN</name>
<gene>
    <name evidence="10" type="ORF">CUMW_148420</name>
</gene>
<dbReference type="PANTHER" id="PTHR24186:SF46">
    <property type="entry name" value="PROTEIN ACCELERATED CELL DEATH 6-LIKE"/>
    <property type="match status" value="1"/>
</dbReference>
<proteinExistence type="predicted"/>
<feature type="repeat" description="ANK" evidence="7">
    <location>
        <begin position="109"/>
        <end position="142"/>
    </location>
</feature>
<keyword evidence="11" id="KW-1185">Reference proteome</keyword>
<evidence type="ECO:0000256" key="3">
    <source>
        <dbReference type="ARBA" id="ARBA00022737"/>
    </source>
</evidence>
<dbReference type="Gene3D" id="1.25.40.20">
    <property type="entry name" value="Ankyrin repeat-containing domain"/>
    <property type="match status" value="1"/>
</dbReference>
<evidence type="ECO:0000256" key="1">
    <source>
        <dbReference type="ARBA" id="ARBA00004141"/>
    </source>
</evidence>
<keyword evidence="3" id="KW-0677">Repeat</keyword>
<dbReference type="SUPFAM" id="SSF48403">
    <property type="entry name" value="Ankyrin repeat"/>
    <property type="match status" value="1"/>
</dbReference>
<keyword evidence="5 7" id="KW-0040">ANK repeat</keyword>
<dbReference type="SMART" id="SM00248">
    <property type="entry name" value="ANK"/>
    <property type="match status" value="3"/>
</dbReference>
<dbReference type="Pfam" id="PF00023">
    <property type="entry name" value="Ank"/>
    <property type="match status" value="1"/>
</dbReference>
<accession>A0A2H5PMJ1</accession>
<comment type="caution">
    <text evidence="10">The sequence shown here is derived from an EMBL/GenBank/DDBJ whole genome shotgun (WGS) entry which is preliminary data.</text>
</comment>